<name>A0ABP0UTP8_9BRYO</name>
<evidence type="ECO:0000256" key="1">
    <source>
        <dbReference type="SAM" id="MobiDB-lite"/>
    </source>
</evidence>
<evidence type="ECO:0000313" key="3">
    <source>
        <dbReference type="Proteomes" id="UP001497512"/>
    </source>
</evidence>
<proteinExistence type="predicted"/>
<gene>
    <name evidence="2" type="ORF">CSSPTR1EN2_LOCUS19274</name>
</gene>
<reference evidence="2" key="1">
    <citation type="submission" date="2024-02" db="EMBL/GenBank/DDBJ databases">
        <authorList>
            <consortium name="ELIXIR-Norway"/>
            <consortium name="Elixir Norway"/>
        </authorList>
    </citation>
    <scope>NUCLEOTIDE SEQUENCE</scope>
</reference>
<dbReference type="EMBL" id="OZ019898">
    <property type="protein sequence ID" value="CAK9228634.1"/>
    <property type="molecule type" value="Genomic_DNA"/>
</dbReference>
<feature type="compositionally biased region" description="Polar residues" evidence="1">
    <location>
        <begin position="1"/>
        <end position="17"/>
    </location>
</feature>
<sequence>MVFSQCQKENRSHNYVSTLRDRPPRPTPLLWSPLRLSSAVGWLVRVCVIRERKKRRLSAPFGSQPVSSGQCMGYCTPLPGPSPRWSFPVLYGSSPTGGENRPGSLKKPEGIPRRRHTE</sequence>
<feature type="region of interest" description="Disordered" evidence="1">
    <location>
        <begin position="1"/>
        <end position="22"/>
    </location>
</feature>
<organism evidence="2 3">
    <name type="scientific">Sphagnum troendelagicum</name>
    <dbReference type="NCBI Taxonomy" id="128251"/>
    <lineage>
        <taxon>Eukaryota</taxon>
        <taxon>Viridiplantae</taxon>
        <taxon>Streptophyta</taxon>
        <taxon>Embryophyta</taxon>
        <taxon>Bryophyta</taxon>
        <taxon>Sphagnophytina</taxon>
        <taxon>Sphagnopsida</taxon>
        <taxon>Sphagnales</taxon>
        <taxon>Sphagnaceae</taxon>
        <taxon>Sphagnum</taxon>
    </lineage>
</organism>
<dbReference type="Proteomes" id="UP001497512">
    <property type="component" value="Chromosome 6"/>
</dbReference>
<feature type="region of interest" description="Disordered" evidence="1">
    <location>
        <begin position="86"/>
        <end position="118"/>
    </location>
</feature>
<feature type="compositionally biased region" description="Basic and acidic residues" evidence="1">
    <location>
        <begin position="106"/>
        <end position="118"/>
    </location>
</feature>
<protein>
    <submittedName>
        <fullName evidence="2">Uncharacterized protein</fullName>
    </submittedName>
</protein>
<keyword evidence="3" id="KW-1185">Reference proteome</keyword>
<evidence type="ECO:0000313" key="2">
    <source>
        <dbReference type="EMBL" id="CAK9228634.1"/>
    </source>
</evidence>
<accession>A0ABP0UTP8</accession>